<evidence type="ECO:0000313" key="14">
    <source>
        <dbReference type="EMBL" id="TPX46701.1"/>
    </source>
</evidence>
<keyword evidence="5 11" id="KW-0812">Transmembrane</keyword>
<evidence type="ECO:0000313" key="15">
    <source>
        <dbReference type="Proteomes" id="UP000317494"/>
    </source>
</evidence>
<accession>A0A507CP91</accession>
<proteinExistence type="inferred from homology"/>
<organism evidence="13 16">
    <name type="scientific">Synchytrium endobioticum</name>
    <dbReference type="NCBI Taxonomy" id="286115"/>
    <lineage>
        <taxon>Eukaryota</taxon>
        <taxon>Fungi</taxon>
        <taxon>Fungi incertae sedis</taxon>
        <taxon>Chytridiomycota</taxon>
        <taxon>Chytridiomycota incertae sedis</taxon>
        <taxon>Chytridiomycetes</taxon>
        <taxon>Synchytriales</taxon>
        <taxon>Synchytriaceae</taxon>
        <taxon>Synchytrium</taxon>
    </lineage>
</organism>
<evidence type="ECO:0000256" key="1">
    <source>
        <dbReference type="ARBA" id="ARBA00004298"/>
    </source>
</evidence>
<protein>
    <recommendedName>
        <fullName evidence="11">NADH dehydrogenase [ubiquinone] 1 alpha subcomplex subunit 13</fullName>
    </recommendedName>
</protein>
<evidence type="ECO:0000256" key="6">
    <source>
        <dbReference type="ARBA" id="ARBA00022792"/>
    </source>
</evidence>
<evidence type="ECO:0000256" key="11">
    <source>
        <dbReference type="RuleBase" id="RU368034"/>
    </source>
</evidence>
<feature type="compositionally biased region" description="Gly residues" evidence="12">
    <location>
        <begin position="178"/>
        <end position="190"/>
    </location>
</feature>
<feature type="region of interest" description="Disordered" evidence="12">
    <location>
        <begin position="166"/>
        <end position="190"/>
    </location>
</feature>
<feature type="transmembrane region" description="Helical" evidence="11">
    <location>
        <begin position="34"/>
        <end position="52"/>
    </location>
</feature>
<gene>
    <name evidence="13" type="ORF">SeLEV6574_g06345</name>
    <name evidence="14" type="ORF">SeMB42_g03587</name>
</gene>
<evidence type="ECO:0000256" key="5">
    <source>
        <dbReference type="ARBA" id="ARBA00022692"/>
    </source>
</evidence>
<dbReference type="PANTHER" id="PTHR12966">
    <property type="entry name" value="NADH DEHYDROGENASE UBIQUINONE 1 ALPHA SUBCOMPLEX SUBUNIT 13"/>
    <property type="match status" value="1"/>
</dbReference>
<comment type="function">
    <text evidence="11">Complex I functions in the transfer of electrons from NADH to the respiratory chain. Accessory subunit of the mitochondrial membrane respiratory chain NADH dehydrogenase (Complex I), that is believed not to be involved in catalysis.</text>
</comment>
<evidence type="ECO:0000256" key="3">
    <source>
        <dbReference type="ARBA" id="ARBA00022448"/>
    </source>
</evidence>
<dbReference type="GO" id="GO:0005743">
    <property type="term" value="C:mitochondrial inner membrane"/>
    <property type="evidence" value="ECO:0007669"/>
    <property type="project" value="UniProtKB-SubCell"/>
</dbReference>
<keyword evidence="3 11" id="KW-0813">Transport</keyword>
<dbReference type="Pfam" id="PF06212">
    <property type="entry name" value="GRIM-19"/>
    <property type="match status" value="1"/>
</dbReference>
<dbReference type="EMBL" id="QEAN01000129">
    <property type="protein sequence ID" value="TPX46701.1"/>
    <property type="molecule type" value="Genomic_DNA"/>
</dbReference>
<reference evidence="15 16" key="1">
    <citation type="journal article" date="2019" name="Sci. Rep.">
        <title>Comparative genomics of chytrid fungi reveal insights into the obligate biotrophic and pathogenic lifestyle of Synchytrium endobioticum.</title>
        <authorList>
            <person name="van de Vossenberg B.T.L.H."/>
            <person name="Warris S."/>
            <person name="Nguyen H.D.T."/>
            <person name="van Gent-Pelzer M.P.E."/>
            <person name="Joly D.L."/>
            <person name="van de Geest H.C."/>
            <person name="Bonants P.J.M."/>
            <person name="Smith D.S."/>
            <person name="Levesque C.A."/>
            <person name="van der Lee T.A.J."/>
        </authorList>
    </citation>
    <scope>NUCLEOTIDE SEQUENCE [LARGE SCALE GENOMIC DNA]</scope>
    <source>
        <strain evidence="13 16">LEV6574</strain>
        <strain evidence="14 15">MB42</strain>
    </source>
</reference>
<keyword evidence="10 11" id="KW-0472">Membrane</keyword>
<comment type="caution">
    <text evidence="13">The sequence shown here is derived from an EMBL/GenBank/DDBJ whole genome shotgun (WGS) entry which is preliminary data.</text>
</comment>
<evidence type="ECO:0000256" key="9">
    <source>
        <dbReference type="ARBA" id="ARBA00023128"/>
    </source>
</evidence>
<evidence type="ECO:0000256" key="10">
    <source>
        <dbReference type="ARBA" id="ARBA00023136"/>
    </source>
</evidence>
<evidence type="ECO:0000256" key="12">
    <source>
        <dbReference type="SAM" id="MobiDB-lite"/>
    </source>
</evidence>
<dbReference type="PANTHER" id="PTHR12966:SF0">
    <property type="entry name" value="NADH DEHYDROGENASE [UBIQUINONE] 1 ALPHA SUBCOMPLEX SUBUNIT 13"/>
    <property type="match status" value="1"/>
</dbReference>
<dbReference type="Proteomes" id="UP000317494">
    <property type="component" value="Unassembled WGS sequence"/>
</dbReference>
<keyword evidence="15" id="KW-1185">Reference proteome</keyword>
<dbReference type="Proteomes" id="UP000320475">
    <property type="component" value="Unassembled WGS sequence"/>
</dbReference>
<keyword evidence="6 11" id="KW-0999">Mitochondrion inner membrane</keyword>
<dbReference type="InterPro" id="IPR009346">
    <property type="entry name" value="GRIM-19"/>
</dbReference>
<dbReference type="STRING" id="286115.A0A507CP91"/>
<dbReference type="OrthoDB" id="3308at2759"/>
<dbReference type="GO" id="GO:0045271">
    <property type="term" value="C:respiratory chain complex I"/>
    <property type="evidence" value="ECO:0007669"/>
    <property type="project" value="UniProtKB-UniRule"/>
</dbReference>
<comment type="similarity">
    <text evidence="2 11">Belongs to the complex I NDUFA13 subunit family.</text>
</comment>
<evidence type="ECO:0000256" key="4">
    <source>
        <dbReference type="ARBA" id="ARBA00022660"/>
    </source>
</evidence>
<evidence type="ECO:0000313" key="13">
    <source>
        <dbReference type="EMBL" id="TPX40920.1"/>
    </source>
</evidence>
<evidence type="ECO:0000256" key="2">
    <source>
        <dbReference type="ARBA" id="ARBA00007312"/>
    </source>
</evidence>
<dbReference type="AlphaFoldDB" id="A0A507CP91"/>
<dbReference type="VEuPathDB" id="FungiDB:SeMB42_g03587"/>
<keyword evidence="8 11" id="KW-1133">Transmembrane helix</keyword>
<dbReference type="EMBL" id="QEAM01000353">
    <property type="protein sequence ID" value="TPX40920.1"/>
    <property type="molecule type" value="Genomic_DNA"/>
</dbReference>
<keyword evidence="4 11" id="KW-0679">Respiratory chain</keyword>
<name>A0A507CP91_9FUNG</name>
<evidence type="ECO:0000256" key="8">
    <source>
        <dbReference type="ARBA" id="ARBA00022989"/>
    </source>
</evidence>
<sequence length="190" mass="21710">MSAFAAQQDLPPSGGFPQTIKYERYLPKRGPSGLFLFLATFGVMGYGWYWVAQANAERRELRREKAWARIQLVPLLQAETDRDLVRRLQAAKAREAEIMSDVPNWSPLDLKAPVQGIGKNAKRDPNQAEPVYHTKRYVPPVFLFLPWESEERIPAQWWRGSKMFLKNPPYHERSDWKNGGGGKPSGEGAK</sequence>
<comment type="subcellular location">
    <subcellularLocation>
        <location evidence="1 11">Mitochondrion inner membrane</location>
        <topology evidence="1 11">Single-pass membrane protein</topology>
        <orientation evidence="1 11">Matrix side</orientation>
    </subcellularLocation>
</comment>
<keyword evidence="7 11" id="KW-0249">Electron transport</keyword>
<evidence type="ECO:0000256" key="7">
    <source>
        <dbReference type="ARBA" id="ARBA00022982"/>
    </source>
</evidence>
<evidence type="ECO:0000313" key="16">
    <source>
        <dbReference type="Proteomes" id="UP000320475"/>
    </source>
</evidence>
<keyword evidence="9 11" id="KW-0496">Mitochondrion</keyword>